<evidence type="ECO:0000313" key="3">
    <source>
        <dbReference type="Proteomes" id="UP000007062"/>
    </source>
</evidence>
<reference evidence="2 3" key="1">
    <citation type="journal article" date="2002" name="Science">
        <title>The genome sequence of the malaria mosquito Anopheles gambiae.</title>
        <authorList>
            <person name="Holt R.A."/>
            <person name="Subramanian G.M."/>
            <person name="Halpern A."/>
            <person name="Sutton G.G."/>
            <person name="Charlab R."/>
            <person name="Nusskern D.R."/>
            <person name="Wincker P."/>
            <person name="Clark A.G."/>
            <person name="Ribeiro J.M."/>
            <person name="Wides R."/>
            <person name="Salzberg S.L."/>
            <person name="Loftus B."/>
            <person name="Yandell M."/>
            <person name="Majoros W.H."/>
            <person name="Rusch D.B."/>
            <person name="Lai Z."/>
            <person name="Kraft C.L."/>
            <person name="Abril J.F."/>
            <person name="Anthouard V."/>
            <person name="Arensburger P."/>
            <person name="Atkinson P.W."/>
            <person name="Baden H."/>
            <person name="de Berardinis V."/>
            <person name="Baldwin D."/>
            <person name="Benes V."/>
            <person name="Biedler J."/>
            <person name="Blass C."/>
            <person name="Bolanos R."/>
            <person name="Boscus D."/>
            <person name="Barnstead M."/>
            <person name="Cai S."/>
            <person name="Center A."/>
            <person name="Chaturverdi K."/>
            <person name="Christophides G.K."/>
            <person name="Chrystal M.A."/>
            <person name="Clamp M."/>
            <person name="Cravchik A."/>
            <person name="Curwen V."/>
            <person name="Dana A."/>
            <person name="Delcher A."/>
            <person name="Dew I."/>
            <person name="Evans C.A."/>
            <person name="Flanigan M."/>
            <person name="Grundschober-Freimoser A."/>
            <person name="Friedli L."/>
            <person name="Gu Z."/>
            <person name="Guan P."/>
            <person name="Guigo R."/>
            <person name="Hillenmeyer M.E."/>
            <person name="Hladun S.L."/>
            <person name="Hogan J.R."/>
            <person name="Hong Y.S."/>
            <person name="Hoover J."/>
            <person name="Jaillon O."/>
            <person name="Ke Z."/>
            <person name="Kodira C."/>
            <person name="Kokoza E."/>
            <person name="Koutsos A."/>
            <person name="Letunic I."/>
            <person name="Levitsky A."/>
            <person name="Liang Y."/>
            <person name="Lin J.J."/>
            <person name="Lobo N.F."/>
            <person name="Lopez J.R."/>
            <person name="Malek J.A."/>
            <person name="McIntosh T.C."/>
            <person name="Meister S."/>
            <person name="Miller J."/>
            <person name="Mobarry C."/>
            <person name="Mongin E."/>
            <person name="Murphy S.D."/>
            <person name="O'Brochta D.A."/>
            <person name="Pfannkoch C."/>
            <person name="Qi R."/>
            <person name="Regier M.A."/>
            <person name="Remington K."/>
            <person name="Shao H."/>
            <person name="Sharakhova M.V."/>
            <person name="Sitter C.D."/>
            <person name="Shetty J."/>
            <person name="Smith T.J."/>
            <person name="Strong R."/>
            <person name="Sun J."/>
            <person name="Thomasova D."/>
            <person name="Ton L.Q."/>
            <person name="Topalis P."/>
            <person name="Tu Z."/>
            <person name="Unger M.F."/>
            <person name="Walenz B."/>
            <person name="Wang A."/>
            <person name="Wang J."/>
            <person name="Wang M."/>
            <person name="Wang X."/>
            <person name="Woodford K.J."/>
            <person name="Wortman J.R."/>
            <person name="Wu M."/>
            <person name="Yao A."/>
            <person name="Zdobnov E.M."/>
            <person name="Zhang H."/>
            <person name="Zhao Q."/>
            <person name="Zhao S."/>
            <person name="Zhu S.C."/>
            <person name="Zhimulev I."/>
            <person name="Coluzzi M."/>
            <person name="della Torre A."/>
            <person name="Roth C.W."/>
            <person name="Louis C."/>
            <person name="Kalush F."/>
            <person name="Mural R.J."/>
            <person name="Myers E.W."/>
            <person name="Adams M.D."/>
            <person name="Smith H.O."/>
            <person name="Broder S."/>
            <person name="Gardner M.J."/>
            <person name="Fraser C.M."/>
            <person name="Birney E."/>
            <person name="Bork P."/>
            <person name="Brey P.T."/>
            <person name="Venter J.C."/>
            <person name="Weissenbach J."/>
            <person name="Kafatos F.C."/>
            <person name="Collins F.H."/>
            <person name="Hoffman S.L."/>
        </authorList>
    </citation>
    <scope>NUCLEOTIDE SEQUENCE [LARGE SCALE GENOMIC DNA]</scope>
    <source>
        <strain evidence="2 3">PEST</strain>
    </source>
</reference>
<dbReference type="InParanoid" id="A0A453YZ34"/>
<evidence type="ECO:0000313" key="2">
    <source>
        <dbReference type="EnsemblMetazoa" id="AGAP029261-PA"/>
    </source>
</evidence>
<organism evidence="2 3">
    <name type="scientific">Anopheles gambiae</name>
    <name type="common">African malaria mosquito</name>
    <dbReference type="NCBI Taxonomy" id="7165"/>
    <lineage>
        <taxon>Eukaryota</taxon>
        <taxon>Metazoa</taxon>
        <taxon>Ecdysozoa</taxon>
        <taxon>Arthropoda</taxon>
        <taxon>Hexapoda</taxon>
        <taxon>Insecta</taxon>
        <taxon>Pterygota</taxon>
        <taxon>Neoptera</taxon>
        <taxon>Endopterygota</taxon>
        <taxon>Diptera</taxon>
        <taxon>Nematocera</taxon>
        <taxon>Culicoidea</taxon>
        <taxon>Culicidae</taxon>
        <taxon>Anophelinae</taxon>
        <taxon>Anopheles</taxon>
    </lineage>
</organism>
<evidence type="ECO:0008006" key="4">
    <source>
        <dbReference type="Google" id="ProtNLM"/>
    </source>
</evidence>
<keyword evidence="3" id="KW-1185">Reference proteome</keyword>
<dbReference type="PANTHER" id="PTHR33053">
    <property type="entry name" value="PROTEIN, PUTATIVE-RELATED"/>
    <property type="match status" value="1"/>
</dbReference>
<feature type="region of interest" description="Disordered" evidence="1">
    <location>
        <begin position="28"/>
        <end position="49"/>
    </location>
</feature>
<dbReference type="VEuPathDB" id="VectorBase:AGAP029261"/>
<proteinExistence type="predicted"/>
<dbReference type="Proteomes" id="UP000007062">
    <property type="component" value="Chromosome 3L"/>
</dbReference>
<dbReference type="EnsemblMetazoa" id="AGAP029261-RA">
    <property type="protein sequence ID" value="AGAP029261-PA"/>
    <property type="gene ID" value="AGAP029261"/>
</dbReference>
<dbReference type="EMBL" id="AAAB01008906">
    <property type="status" value="NOT_ANNOTATED_CDS"/>
    <property type="molecule type" value="Genomic_DNA"/>
</dbReference>
<reference evidence="2" key="3">
    <citation type="submission" date="2020-05" db="UniProtKB">
        <authorList>
            <consortium name="EnsemblMetazoa"/>
        </authorList>
    </citation>
    <scope>IDENTIFICATION</scope>
    <source>
        <strain evidence="2">PEST</strain>
    </source>
</reference>
<feature type="compositionally biased region" description="Polar residues" evidence="1">
    <location>
        <begin position="29"/>
        <end position="49"/>
    </location>
</feature>
<dbReference type="PANTHER" id="PTHR33053:SF25">
    <property type="entry name" value="TRANSPOSASE DOMAIN-CONTAINING PROTEIN"/>
    <property type="match status" value="1"/>
</dbReference>
<reference evidence="2 3" key="2">
    <citation type="journal article" date="2004" name="Trends Parasitol.">
        <title>The Anopheles gambiae genome: an update.</title>
        <authorList>
            <person name="Mongin E."/>
            <person name="Louis C."/>
            <person name="Holt R.A."/>
            <person name="Birney E."/>
            <person name="Collins F.H."/>
        </authorList>
    </citation>
    <scope>NUCLEOTIDE SEQUENCE [LARGE SCALE GENOMIC DNA]</scope>
    <source>
        <strain evidence="2 3">PEST</strain>
    </source>
</reference>
<sequence length="704" mass="81103">MENIPYSQQLKRTGKLYKDADAKAKVSRLDTQSSATHSETQIDLRNQPSTSSALPFTAADILPNQANIDASINLTIISDCDSEGDNENIDINEDEDIENLDINEPDENETININEEQEDYETDEIEIENLDLKECLKIWSLVSNIDHKSLRFLLRILRTNCDASLPKDPRTLLKTPKKPAGITNITGGQLWYQGIKTCLMKKFRTANLDDNISTLSLKVFIDGLPLHRSTNLEFWPILASIDELPNEAPMKVGIYCGLKHPQNIEEYLRQLVDELKELTTSGIVIHNRFIKINLLYFIADTPARALLKGVVNFNGLQGCIKCTCQGTKENNRTIFRGVSAEQRTNKAFRDGDYMPEHQRELTPLLELECLDMIKQFIVADELHLIHHGVFKKLIKRWRDGERGFLPRWSDQQCETISSKLADIQLPSEIHRRLRHLKYLDKWKATEFRSFLHYGSIVVLRENISNEQYSHFMLLFCSITLLSSKAYEEHWPKAGKMLNRFVMDYETNYGPNGLTSNVHNLQHVLEDVKNYGPLPLISTYPFENELRLLKLLLRSGVNCLQQVINRLAELDQLDNRHKNTEENIKYPCVKHHCDKRTAHIRQGLMLQQGDRNGWFLTKDNHVVRFESAVERASTVVIKGKKLLTSEEYFYKPISSFLLNISKGNMNELSSFSDEFFPQSIKCKLVAIKTMSEEYVYIPLLHTLET</sequence>
<name>A0A453YZ34_ANOGA</name>
<accession>A0A453YZ34</accession>
<evidence type="ECO:0000256" key="1">
    <source>
        <dbReference type="SAM" id="MobiDB-lite"/>
    </source>
</evidence>
<dbReference type="AlphaFoldDB" id="A0A453YZ34"/>
<protein>
    <recommendedName>
        <fullName evidence="4">Transposase domain-containing protein</fullName>
    </recommendedName>
</protein>
<dbReference type="VEuPathDB" id="VectorBase:AGAMI1_006995"/>